<protein>
    <submittedName>
        <fullName evidence="3">Uncharacterized protein</fullName>
    </submittedName>
</protein>
<keyword evidence="4" id="KW-1185">Reference proteome</keyword>
<name>A0AAV2RTH0_MEGNR</name>
<dbReference type="AlphaFoldDB" id="A0AAV2RTH0"/>
<evidence type="ECO:0000313" key="3">
    <source>
        <dbReference type="EMBL" id="CAL4142211.1"/>
    </source>
</evidence>
<sequence length="348" mass="39520">WPTTHGTNLCTIQHYFGGLHSYIMQIFVPWLVKVENNSIVGIEWEAEAGASSQKSLEGQILFSIAATELHNSEDRKISFTCCPSSSDPHQCTLEKKSRGEFVQKCGSVQRHLSIIRQRMNPNMPFSDYQRTSTMKAIFLNSVLEDDGLIHKPLIVPNKKNIPKGLLDEEGNIFSQVIEPGLFKGNYDEVYQGVQLLLFRFKNDEENEIEGIKITGDTKVPASKISVKVNLRFPVLPNELQQKSLAELKKIDPQQTHKPTSSFLEQAFFLPEDIHPVENLPSSCKARYHGFGQIADSGFQGPMFSPVHIVFFNNDIIGVIWLDLNYLSVFHRIHINFEKHLNTNIRSIL</sequence>
<reference evidence="3 4" key="1">
    <citation type="submission" date="2024-05" db="EMBL/GenBank/DDBJ databases">
        <authorList>
            <person name="Wallberg A."/>
        </authorList>
    </citation>
    <scope>NUCLEOTIDE SEQUENCE [LARGE SCALE GENOMIC DNA]</scope>
</reference>
<keyword evidence="2" id="KW-0833">Ubl conjugation pathway</keyword>
<feature type="non-terminal residue" evidence="3">
    <location>
        <position position="348"/>
    </location>
</feature>
<comment type="pathway">
    <text evidence="1">Protein modification; protein ubiquitination.</text>
</comment>
<dbReference type="PANTHER" id="PTHR10706">
    <property type="entry name" value="F-BOX FAMILY PROTEIN"/>
    <property type="match status" value="1"/>
</dbReference>
<evidence type="ECO:0000313" key="4">
    <source>
        <dbReference type="Proteomes" id="UP001497623"/>
    </source>
</evidence>
<accession>A0AAV2RTH0</accession>
<evidence type="ECO:0000256" key="1">
    <source>
        <dbReference type="ARBA" id="ARBA00004906"/>
    </source>
</evidence>
<dbReference type="Proteomes" id="UP001497623">
    <property type="component" value="Unassembled WGS sequence"/>
</dbReference>
<dbReference type="PANTHER" id="PTHR10706:SF130">
    <property type="entry name" value="F-BOX ONLY PROTEIN 31"/>
    <property type="match status" value="1"/>
</dbReference>
<evidence type="ECO:0000256" key="2">
    <source>
        <dbReference type="ARBA" id="ARBA00022786"/>
    </source>
</evidence>
<dbReference type="InterPro" id="IPR045048">
    <property type="entry name" value="FBXO31/39"/>
</dbReference>
<dbReference type="Pfam" id="PF12014">
    <property type="entry name" value="Cyclin_D1_bind"/>
    <property type="match status" value="1"/>
</dbReference>
<proteinExistence type="predicted"/>
<dbReference type="EMBL" id="CAXKWB010033053">
    <property type="protein sequence ID" value="CAL4142211.1"/>
    <property type="molecule type" value="Genomic_DNA"/>
</dbReference>
<gene>
    <name evidence="3" type="ORF">MNOR_LOCUS29057</name>
</gene>
<comment type="caution">
    <text evidence="3">The sequence shown here is derived from an EMBL/GenBank/DDBJ whole genome shotgun (WGS) entry which is preliminary data.</text>
</comment>
<organism evidence="3 4">
    <name type="scientific">Meganyctiphanes norvegica</name>
    <name type="common">Northern krill</name>
    <name type="synonym">Thysanopoda norvegica</name>
    <dbReference type="NCBI Taxonomy" id="48144"/>
    <lineage>
        <taxon>Eukaryota</taxon>
        <taxon>Metazoa</taxon>
        <taxon>Ecdysozoa</taxon>
        <taxon>Arthropoda</taxon>
        <taxon>Crustacea</taxon>
        <taxon>Multicrustacea</taxon>
        <taxon>Malacostraca</taxon>
        <taxon>Eumalacostraca</taxon>
        <taxon>Eucarida</taxon>
        <taxon>Euphausiacea</taxon>
        <taxon>Euphausiidae</taxon>
        <taxon>Meganyctiphanes</taxon>
    </lineage>
</organism>
<feature type="non-terminal residue" evidence="3">
    <location>
        <position position="1"/>
    </location>
</feature>